<dbReference type="EMBL" id="JADMLG010000003">
    <property type="protein sequence ID" value="MBH0776760.1"/>
    <property type="molecule type" value="Genomic_DNA"/>
</dbReference>
<dbReference type="Pfam" id="PF09995">
    <property type="entry name" value="MPAB_Lcp_cat"/>
    <property type="match status" value="1"/>
</dbReference>
<reference evidence="2" key="1">
    <citation type="submission" date="2020-11" db="EMBL/GenBank/DDBJ databases">
        <title>Nocardia NEAU-351.nov., a novel actinomycete isolated from the cow dung.</title>
        <authorList>
            <person name="Zhang X."/>
        </authorList>
    </citation>
    <scope>NUCLEOTIDE SEQUENCE</scope>
    <source>
        <strain evidence="2">NEAU-351</strain>
    </source>
</reference>
<proteinExistence type="predicted"/>
<dbReference type="Proteomes" id="UP000655751">
    <property type="component" value="Unassembled WGS sequence"/>
</dbReference>
<sequence length="325" mass="36971">MSIEREHAVPPPQARDGDASLAARQRIQRPVPPDSLTWKYFGDRRSLLLIGRAGTTENMYPQLGQAVSDHSVIFTDLFARVRRSVPRIMRVVYGDDGATTGVQIRNFHKPLRGTMADGSKFDGQPYSGLDPETFYWAHATFLDVLFLTCERFIRPLSDDEKEQLFQESRDWYSLYGMDATGTPATYREFEEYWRRVVAEDLVGHTKVARYTVGYITKGISRAVPRPRAVPKPLWTKIFAPALDTVAAFLGAGGLDPALRDRLGIPWTDRKDRRYRRFCAAVRAIGPAWERLAPLTWRYDPAAVAGFQREGVDPRRIRPRKALPTT</sequence>
<dbReference type="GO" id="GO:0016491">
    <property type="term" value="F:oxidoreductase activity"/>
    <property type="evidence" value="ECO:0007669"/>
    <property type="project" value="InterPro"/>
</dbReference>
<evidence type="ECO:0000313" key="3">
    <source>
        <dbReference type="Proteomes" id="UP000655751"/>
    </source>
</evidence>
<evidence type="ECO:0000259" key="1">
    <source>
        <dbReference type="Pfam" id="PF09995"/>
    </source>
</evidence>
<accession>A0A931IA98</accession>
<keyword evidence="3" id="KW-1185">Reference proteome</keyword>
<dbReference type="PANTHER" id="PTHR36151">
    <property type="entry name" value="BLR2777 PROTEIN"/>
    <property type="match status" value="1"/>
</dbReference>
<organism evidence="2 3">
    <name type="scientific">Nocardia bovistercoris</name>
    <dbReference type="NCBI Taxonomy" id="2785916"/>
    <lineage>
        <taxon>Bacteria</taxon>
        <taxon>Bacillati</taxon>
        <taxon>Actinomycetota</taxon>
        <taxon>Actinomycetes</taxon>
        <taxon>Mycobacteriales</taxon>
        <taxon>Nocardiaceae</taxon>
        <taxon>Nocardia</taxon>
    </lineage>
</organism>
<gene>
    <name evidence="2" type="ORF">IT779_10735</name>
</gene>
<dbReference type="PANTHER" id="PTHR36151:SF3">
    <property type="entry name" value="ER-BOUND OXYGENASE MPAB_MPAB'_RUBBER OXYGENASE CATALYTIC DOMAIN-CONTAINING PROTEIN"/>
    <property type="match status" value="1"/>
</dbReference>
<dbReference type="RefSeq" id="WP_196149074.1">
    <property type="nucleotide sequence ID" value="NZ_JADMLG010000003.1"/>
</dbReference>
<name>A0A931IA98_9NOCA</name>
<dbReference type="AlphaFoldDB" id="A0A931IA98"/>
<protein>
    <submittedName>
        <fullName evidence="2">DUF2236 domain-containing protein</fullName>
    </submittedName>
</protein>
<dbReference type="InterPro" id="IPR018713">
    <property type="entry name" value="MPAB/Lcp_cat_dom"/>
</dbReference>
<feature type="domain" description="ER-bound oxygenase mpaB/mpaB'/Rubber oxygenase catalytic" evidence="1">
    <location>
        <begin position="38"/>
        <end position="283"/>
    </location>
</feature>
<comment type="caution">
    <text evidence="2">The sequence shown here is derived from an EMBL/GenBank/DDBJ whole genome shotgun (WGS) entry which is preliminary data.</text>
</comment>
<evidence type="ECO:0000313" key="2">
    <source>
        <dbReference type="EMBL" id="MBH0776760.1"/>
    </source>
</evidence>